<dbReference type="GO" id="GO:0016199">
    <property type="term" value="P:axon midline choice point recognition"/>
    <property type="evidence" value="ECO:0007669"/>
    <property type="project" value="UniProtKB-ARBA"/>
</dbReference>
<keyword evidence="7" id="KW-0524">Neurogenesis</keyword>
<dbReference type="GO" id="GO:0008270">
    <property type="term" value="F:zinc ion binding"/>
    <property type="evidence" value="ECO:0007669"/>
    <property type="project" value="UniProtKB-KW"/>
</dbReference>
<comment type="function">
    <text evidence="9">Putative transcription factor required for axon growth and guidance in the central and peripheral nervous systems. Repels CNS axons away from the midline by promoting the expression of the midline repellent sli and its receptor robo.</text>
</comment>
<dbReference type="InterPro" id="IPR051095">
    <property type="entry name" value="Dros_DevTransReg"/>
</dbReference>
<dbReference type="GO" id="GO:0048813">
    <property type="term" value="P:dendrite morphogenesis"/>
    <property type="evidence" value="ECO:0007669"/>
    <property type="project" value="UniProtKB-ARBA"/>
</dbReference>
<keyword evidence="2" id="KW-0479">Metal-binding</keyword>
<keyword evidence="3" id="KW-0677">Repeat</keyword>
<keyword evidence="6" id="KW-0862">Zinc</keyword>
<reference evidence="14" key="1">
    <citation type="submission" date="2021-11" db="EMBL/GenBank/DDBJ databases">
        <authorList>
            <person name="Schell T."/>
        </authorList>
    </citation>
    <scope>NUCLEOTIDE SEQUENCE</scope>
    <source>
        <strain evidence="14">M5</strain>
    </source>
</reference>
<keyword evidence="8" id="KW-0539">Nucleus</keyword>
<dbReference type="GO" id="GO:0045467">
    <property type="term" value="P:R7 cell development"/>
    <property type="evidence" value="ECO:0007669"/>
    <property type="project" value="UniProtKB-ARBA"/>
</dbReference>
<dbReference type="PANTHER" id="PTHR23110">
    <property type="entry name" value="BTB DOMAIN TRANSCRIPTION FACTOR"/>
    <property type="match status" value="1"/>
</dbReference>
<evidence type="ECO:0000256" key="1">
    <source>
        <dbReference type="ARBA" id="ARBA00022473"/>
    </source>
</evidence>
<dbReference type="PROSITE" id="PS50097">
    <property type="entry name" value="BTB"/>
    <property type="match status" value="1"/>
</dbReference>
<keyword evidence="4 10" id="KW-0863">Zinc-finger</keyword>
<feature type="compositionally biased region" description="Acidic residues" evidence="11">
    <location>
        <begin position="186"/>
        <end position="205"/>
    </location>
</feature>
<sequence length="521" mass="59647">MGTDLREFCLKWNNHHSTLISVLDSLLMKERLVDVTLAAEGQFINVHRIVLFACSQYFEDLLSQLPDKQAVVFLKDVNFVDLKALVDYMYRGEVNVSQDRLDIFLQTADALKIKGLVDQQQKKKFTASLPETFLPTRAKARMNGSKSSNISSGKYPNSVNTDESLPSPARSLSSPPMQVIEASLNQEEEPEHDEEEAVLGQEEEEEMEPGVVVAEMEPDDPFVSVNSKHDENMESEFGDDHFEATENWSYNDAEDEYWNNSQEEFNTSTNNNSNGVLETWTTPPNETAGPSRTRCKKRKLLTSTTMTSPTTRGLGGRTQAVRKDRYDPTKPFSCPKCQRRYSRKDNLQAHMRYECGQDPQFSCPLCQHKFSHRRYIQKHMLRRHPDEYEEFQKSSPSDSFKSVMQMITRVSINVILSSKVFEGPIRRRIKAKVDEGFDSDDKKMPIGQVPTATMDEAGVITCTCGRTYSIRKNYIRHITFECGKEPSFACEYKDCTSRFKRKDNLKGHVDRVHLSLFSPLN</sequence>
<evidence type="ECO:0000256" key="5">
    <source>
        <dbReference type="ARBA" id="ARBA00022782"/>
    </source>
</evidence>
<evidence type="ECO:0000256" key="2">
    <source>
        <dbReference type="ARBA" id="ARBA00022723"/>
    </source>
</evidence>
<evidence type="ECO:0000313" key="15">
    <source>
        <dbReference type="Proteomes" id="UP000789390"/>
    </source>
</evidence>
<dbReference type="PROSITE" id="PS50157">
    <property type="entry name" value="ZINC_FINGER_C2H2_2"/>
    <property type="match status" value="3"/>
</dbReference>
<accession>A0A8J2RBM2</accession>
<dbReference type="GO" id="GO:0007464">
    <property type="term" value="P:R3/R4 cell fate commitment"/>
    <property type="evidence" value="ECO:0007669"/>
    <property type="project" value="UniProtKB-ARBA"/>
</dbReference>
<feature type="domain" description="C2H2-type" evidence="13">
    <location>
        <begin position="332"/>
        <end position="359"/>
    </location>
</feature>
<evidence type="ECO:0000256" key="10">
    <source>
        <dbReference type="PROSITE-ProRule" id="PRU00042"/>
    </source>
</evidence>
<dbReference type="SMART" id="SM00225">
    <property type="entry name" value="BTB"/>
    <property type="match status" value="1"/>
</dbReference>
<dbReference type="InterPro" id="IPR013087">
    <property type="entry name" value="Znf_C2H2_type"/>
</dbReference>
<dbReference type="EMBL" id="CAKKLH010000002">
    <property type="protein sequence ID" value="CAH0098298.1"/>
    <property type="molecule type" value="Genomic_DNA"/>
</dbReference>
<gene>
    <name evidence="14" type="ORF">DGAL_LOCUS347</name>
</gene>
<evidence type="ECO:0000256" key="7">
    <source>
        <dbReference type="ARBA" id="ARBA00022902"/>
    </source>
</evidence>
<dbReference type="Gene3D" id="3.30.710.10">
    <property type="entry name" value="Potassium Channel Kv1.1, Chain A"/>
    <property type="match status" value="1"/>
</dbReference>
<dbReference type="Pfam" id="PF00651">
    <property type="entry name" value="BTB"/>
    <property type="match status" value="1"/>
</dbReference>
<evidence type="ECO:0000256" key="9">
    <source>
        <dbReference type="ARBA" id="ARBA00037382"/>
    </source>
</evidence>
<keyword evidence="15" id="KW-1185">Reference proteome</keyword>
<dbReference type="GO" id="GO:0035167">
    <property type="term" value="P:larval lymph gland hemopoiesis"/>
    <property type="evidence" value="ECO:0007669"/>
    <property type="project" value="UniProtKB-ARBA"/>
</dbReference>
<dbReference type="FunFam" id="3.30.710.10:FF:000155">
    <property type="entry name" value="Longitudinals lacking protein, isoforms F/I/K/T"/>
    <property type="match status" value="1"/>
</dbReference>
<dbReference type="CDD" id="cd18315">
    <property type="entry name" value="BTB_POZ_BAB-like"/>
    <property type="match status" value="1"/>
</dbReference>
<evidence type="ECO:0000256" key="11">
    <source>
        <dbReference type="SAM" id="MobiDB-lite"/>
    </source>
</evidence>
<evidence type="ECO:0000256" key="3">
    <source>
        <dbReference type="ARBA" id="ARBA00022737"/>
    </source>
</evidence>
<evidence type="ECO:0000256" key="8">
    <source>
        <dbReference type="ARBA" id="ARBA00023242"/>
    </source>
</evidence>
<dbReference type="GO" id="GO:0008406">
    <property type="term" value="P:gonad development"/>
    <property type="evidence" value="ECO:0007669"/>
    <property type="project" value="UniProtKB-ARBA"/>
</dbReference>
<protein>
    <submittedName>
        <fullName evidence="14">Uncharacterized protein</fullName>
    </submittedName>
</protein>
<feature type="compositionally biased region" description="Low complexity" evidence="11">
    <location>
        <begin position="164"/>
        <end position="176"/>
    </location>
</feature>
<evidence type="ECO:0000313" key="14">
    <source>
        <dbReference type="EMBL" id="CAH0098298.1"/>
    </source>
</evidence>
<dbReference type="InterPro" id="IPR000210">
    <property type="entry name" value="BTB/POZ_dom"/>
</dbReference>
<keyword evidence="5" id="KW-0221">Differentiation</keyword>
<dbReference type="SUPFAM" id="SSF57667">
    <property type="entry name" value="beta-beta-alpha zinc fingers"/>
    <property type="match status" value="2"/>
</dbReference>
<evidence type="ECO:0000256" key="6">
    <source>
        <dbReference type="ARBA" id="ARBA00022833"/>
    </source>
</evidence>
<keyword evidence="1" id="KW-0217">Developmental protein</keyword>
<dbReference type="SMART" id="SM00355">
    <property type="entry name" value="ZnF_C2H2"/>
    <property type="match status" value="3"/>
</dbReference>
<dbReference type="InterPro" id="IPR036236">
    <property type="entry name" value="Znf_C2H2_sf"/>
</dbReference>
<dbReference type="PANTHER" id="PTHR23110:SF111">
    <property type="entry name" value="LONGITUDINALS LACKING PROTEIN, ISOFORMS F_I_K_T"/>
    <property type="match status" value="1"/>
</dbReference>
<feature type="compositionally biased region" description="Low complexity" evidence="11">
    <location>
        <begin position="143"/>
        <end position="154"/>
    </location>
</feature>
<feature type="domain" description="C2H2-type" evidence="13">
    <location>
        <begin position="361"/>
        <end position="389"/>
    </location>
</feature>
<evidence type="ECO:0000259" key="12">
    <source>
        <dbReference type="PROSITE" id="PS50097"/>
    </source>
</evidence>
<proteinExistence type="predicted"/>
<evidence type="ECO:0000259" key="13">
    <source>
        <dbReference type="PROSITE" id="PS50157"/>
    </source>
</evidence>
<dbReference type="OrthoDB" id="2153609at2759"/>
<dbReference type="PROSITE" id="PS00028">
    <property type="entry name" value="ZINC_FINGER_C2H2_1"/>
    <property type="match status" value="2"/>
</dbReference>
<dbReference type="GO" id="GO:0007526">
    <property type="term" value="P:larval somatic muscle development"/>
    <property type="evidence" value="ECO:0007669"/>
    <property type="project" value="UniProtKB-ARBA"/>
</dbReference>
<name>A0A8J2RBM2_9CRUS</name>
<feature type="domain" description="BTB" evidence="12">
    <location>
        <begin position="33"/>
        <end position="98"/>
    </location>
</feature>
<dbReference type="GO" id="GO:0006357">
    <property type="term" value="P:regulation of transcription by RNA polymerase II"/>
    <property type="evidence" value="ECO:0007669"/>
    <property type="project" value="TreeGrafter"/>
</dbReference>
<dbReference type="Pfam" id="PF00096">
    <property type="entry name" value="zf-C2H2"/>
    <property type="match status" value="1"/>
</dbReference>
<organism evidence="14 15">
    <name type="scientific">Daphnia galeata</name>
    <dbReference type="NCBI Taxonomy" id="27404"/>
    <lineage>
        <taxon>Eukaryota</taxon>
        <taxon>Metazoa</taxon>
        <taxon>Ecdysozoa</taxon>
        <taxon>Arthropoda</taxon>
        <taxon>Crustacea</taxon>
        <taxon>Branchiopoda</taxon>
        <taxon>Diplostraca</taxon>
        <taxon>Cladocera</taxon>
        <taxon>Anomopoda</taxon>
        <taxon>Daphniidae</taxon>
        <taxon>Daphnia</taxon>
    </lineage>
</organism>
<dbReference type="GO" id="GO:0045476">
    <property type="term" value="P:nurse cell apoptotic process"/>
    <property type="evidence" value="ECO:0007669"/>
    <property type="project" value="UniProtKB-ARBA"/>
</dbReference>
<dbReference type="SUPFAM" id="SSF54695">
    <property type="entry name" value="POZ domain"/>
    <property type="match status" value="1"/>
</dbReference>
<dbReference type="Gene3D" id="3.30.160.60">
    <property type="entry name" value="Classic Zinc Finger"/>
    <property type="match status" value="2"/>
</dbReference>
<comment type="caution">
    <text evidence="14">The sequence shown here is derived from an EMBL/GenBank/DDBJ whole genome shotgun (WGS) entry which is preliminary data.</text>
</comment>
<dbReference type="GO" id="GO:0005634">
    <property type="term" value="C:nucleus"/>
    <property type="evidence" value="ECO:0007669"/>
    <property type="project" value="TreeGrafter"/>
</dbReference>
<feature type="region of interest" description="Disordered" evidence="11">
    <location>
        <begin position="136"/>
        <end position="205"/>
    </location>
</feature>
<feature type="domain" description="C2H2-type" evidence="13">
    <location>
        <begin position="488"/>
        <end position="513"/>
    </location>
</feature>
<dbReference type="FunFam" id="3.30.160.60:FF:000100">
    <property type="entry name" value="Zinc finger 45-like"/>
    <property type="match status" value="1"/>
</dbReference>
<dbReference type="Proteomes" id="UP000789390">
    <property type="component" value="Unassembled WGS sequence"/>
</dbReference>
<dbReference type="InterPro" id="IPR011333">
    <property type="entry name" value="SKP1/BTB/POZ_sf"/>
</dbReference>
<evidence type="ECO:0000256" key="4">
    <source>
        <dbReference type="ARBA" id="ARBA00022771"/>
    </source>
</evidence>
<dbReference type="AlphaFoldDB" id="A0A8J2RBM2"/>